<feature type="compositionally biased region" description="Basic and acidic residues" evidence="1">
    <location>
        <begin position="101"/>
        <end position="116"/>
    </location>
</feature>
<evidence type="ECO:0000313" key="2">
    <source>
        <dbReference type="Proteomes" id="UP000887574"/>
    </source>
</evidence>
<dbReference type="WBParaSite" id="jg8555">
    <property type="protein sequence ID" value="jg8555"/>
    <property type="gene ID" value="jg8555"/>
</dbReference>
<keyword evidence="2" id="KW-1185">Reference proteome</keyword>
<evidence type="ECO:0000256" key="1">
    <source>
        <dbReference type="SAM" id="MobiDB-lite"/>
    </source>
</evidence>
<feature type="compositionally biased region" description="Basic and acidic residues" evidence="1">
    <location>
        <begin position="203"/>
        <end position="232"/>
    </location>
</feature>
<feature type="compositionally biased region" description="Basic and acidic residues" evidence="1">
    <location>
        <begin position="273"/>
        <end position="282"/>
    </location>
</feature>
<accession>A0A915EQZ7</accession>
<sequence>MENEFMKIQLKEAAKSGTKKPATHPALNTETKSEEPESMPNLKSQEVLSEEMNEEEIRAKDDAGNDTPEAEREYYNIKEADEFVIEAVDTGNRTTTPIKQKSTEKDGKKKFEKSVKFNDSPHSQIEEQDRKEVEDQILLQRRESEQHEEKNELLVLKKSKPHEKVDAVQVEDLKNVTLKKVQKGEKGNEKINNAFMKIRLKKCDKSANQGDDTKKPVTHHELSRQVKSEESKGLPNLKPLEIQLEEVNKEENSNKEVDILIQEMSEGASRTENMPKLEGYKEEEAEQTENQDLQKTSLRKMQK</sequence>
<organism evidence="2 3">
    <name type="scientific">Ditylenchus dipsaci</name>
    <dbReference type="NCBI Taxonomy" id="166011"/>
    <lineage>
        <taxon>Eukaryota</taxon>
        <taxon>Metazoa</taxon>
        <taxon>Ecdysozoa</taxon>
        <taxon>Nematoda</taxon>
        <taxon>Chromadorea</taxon>
        <taxon>Rhabditida</taxon>
        <taxon>Tylenchina</taxon>
        <taxon>Tylenchomorpha</taxon>
        <taxon>Sphaerularioidea</taxon>
        <taxon>Anguinidae</taxon>
        <taxon>Anguininae</taxon>
        <taxon>Ditylenchus</taxon>
    </lineage>
</organism>
<protein>
    <submittedName>
        <fullName evidence="3">Uncharacterized protein</fullName>
    </submittedName>
</protein>
<dbReference type="Proteomes" id="UP000887574">
    <property type="component" value="Unplaced"/>
</dbReference>
<feature type="compositionally biased region" description="Basic and acidic residues" evidence="1">
    <location>
        <begin position="246"/>
        <end position="258"/>
    </location>
</feature>
<dbReference type="AlphaFoldDB" id="A0A915EQZ7"/>
<feature type="region of interest" description="Disordered" evidence="1">
    <location>
        <begin position="88"/>
        <end position="131"/>
    </location>
</feature>
<reference evidence="3" key="1">
    <citation type="submission" date="2022-11" db="UniProtKB">
        <authorList>
            <consortium name="WormBaseParasite"/>
        </authorList>
    </citation>
    <scope>IDENTIFICATION</scope>
</reference>
<evidence type="ECO:0000313" key="3">
    <source>
        <dbReference type="WBParaSite" id="jg8555"/>
    </source>
</evidence>
<feature type="region of interest" description="Disordered" evidence="1">
    <location>
        <begin position="203"/>
        <end position="303"/>
    </location>
</feature>
<proteinExistence type="predicted"/>
<feature type="compositionally biased region" description="Basic and acidic residues" evidence="1">
    <location>
        <begin position="55"/>
        <end position="71"/>
    </location>
</feature>
<feature type="compositionally biased region" description="Polar residues" evidence="1">
    <location>
        <begin position="91"/>
        <end position="100"/>
    </location>
</feature>
<feature type="region of interest" description="Disordered" evidence="1">
    <location>
        <begin position="1"/>
        <end position="71"/>
    </location>
</feature>
<name>A0A915EQZ7_9BILA</name>